<dbReference type="STRING" id="50429.A0A2B4R725"/>
<comment type="caution">
    <text evidence="8">The sequence shown here is derived from an EMBL/GenBank/DDBJ whole genome shotgun (WGS) entry which is preliminary data.</text>
</comment>
<dbReference type="Gene3D" id="3.90.215.10">
    <property type="entry name" value="Gamma Fibrinogen, chain A, domain 1"/>
    <property type="match status" value="1"/>
</dbReference>
<evidence type="ECO:0000256" key="6">
    <source>
        <dbReference type="ARBA" id="ARBA00023180"/>
    </source>
</evidence>
<protein>
    <submittedName>
        <fullName evidence="8">Ryncolin-1</fullName>
    </submittedName>
</protein>
<evidence type="ECO:0000256" key="4">
    <source>
        <dbReference type="ARBA" id="ARBA00023054"/>
    </source>
</evidence>
<keyword evidence="5" id="KW-1015">Disulfide bond</keyword>
<dbReference type="InterPro" id="IPR014716">
    <property type="entry name" value="Fibrinogen_a/b/g_C_1"/>
</dbReference>
<evidence type="ECO:0000256" key="2">
    <source>
        <dbReference type="ARBA" id="ARBA00022525"/>
    </source>
</evidence>
<keyword evidence="3" id="KW-0732">Signal</keyword>
<dbReference type="Pfam" id="PF00147">
    <property type="entry name" value="Fibrinogen_C"/>
    <property type="match status" value="1"/>
</dbReference>
<sequence>MSTDGGGWTVFQRRQDGSVDFYRGWNDYKAGFGQLTGEFWLGNDKIHRLTAVRPSSLRVDMEDWNGGKAYAKYGKLNIGDEQAQYRLE</sequence>
<dbReference type="InterPro" id="IPR036056">
    <property type="entry name" value="Fibrinogen-like_C"/>
</dbReference>
<dbReference type="AlphaFoldDB" id="A0A2B4R725"/>
<dbReference type="SUPFAM" id="SSF56496">
    <property type="entry name" value="Fibrinogen C-terminal domain-like"/>
    <property type="match status" value="1"/>
</dbReference>
<reference evidence="9" key="1">
    <citation type="journal article" date="2017" name="bioRxiv">
        <title>Comparative analysis of the genomes of Stylophora pistillata and Acropora digitifera provides evidence for extensive differences between species of corals.</title>
        <authorList>
            <person name="Voolstra C.R."/>
            <person name="Li Y."/>
            <person name="Liew Y.J."/>
            <person name="Baumgarten S."/>
            <person name="Zoccola D."/>
            <person name="Flot J.-F."/>
            <person name="Tambutte S."/>
            <person name="Allemand D."/>
            <person name="Aranda M."/>
        </authorList>
    </citation>
    <scope>NUCLEOTIDE SEQUENCE [LARGE SCALE GENOMIC DNA]</scope>
</reference>
<feature type="non-terminal residue" evidence="8">
    <location>
        <position position="88"/>
    </location>
</feature>
<feature type="domain" description="Fibrinogen C-terminal" evidence="7">
    <location>
        <begin position="1"/>
        <end position="88"/>
    </location>
</feature>
<dbReference type="PROSITE" id="PS51406">
    <property type="entry name" value="FIBRINOGEN_C_2"/>
    <property type="match status" value="1"/>
</dbReference>
<dbReference type="GO" id="GO:0005576">
    <property type="term" value="C:extracellular region"/>
    <property type="evidence" value="ECO:0007669"/>
    <property type="project" value="UniProtKB-SubCell"/>
</dbReference>
<dbReference type="InterPro" id="IPR037579">
    <property type="entry name" value="FIB_ANG-like"/>
</dbReference>
<evidence type="ECO:0000256" key="1">
    <source>
        <dbReference type="ARBA" id="ARBA00004613"/>
    </source>
</evidence>
<keyword evidence="2" id="KW-0964">Secreted</keyword>
<comment type="subcellular location">
    <subcellularLocation>
        <location evidence="1">Secreted</location>
    </subcellularLocation>
</comment>
<accession>A0A2B4R725</accession>
<dbReference type="SMART" id="SM00186">
    <property type="entry name" value="FBG"/>
    <property type="match status" value="1"/>
</dbReference>
<keyword evidence="4" id="KW-0175">Coiled coil</keyword>
<evidence type="ECO:0000256" key="5">
    <source>
        <dbReference type="ARBA" id="ARBA00023157"/>
    </source>
</evidence>
<keyword evidence="6" id="KW-0325">Glycoprotein</keyword>
<evidence type="ECO:0000256" key="3">
    <source>
        <dbReference type="ARBA" id="ARBA00022729"/>
    </source>
</evidence>
<organism evidence="8 9">
    <name type="scientific">Stylophora pistillata</name>
    <name type="common">Smooth cauliflower coral</name>
    <dbReference type="NCBI Taxonomy" id="50429"/>
    <lineage>
        <taxon>Eukaryota</taxon>
        <taxon>Metazoa</taxon>
        <taxon>Cnidaria</taxon>
        <taxon>Anthozoa</taxon>
        <taxon>Hexacorallia</taxon>
        <taxon>Scleractinia</taxon>
        <taxon>Astrocoeniina</taxon>
        <taxon>Pocilloporidae</taxon>
        <taxon>Stylophora</taxon>
    </lineage>
</organism>
<dbReference type="EMBL" id="LSMT01001113">
    <property type="protein sequence ID" value="PFX12966.1"/>
    <property type="molecule type" value="Genomic_DNA"/>
</dbReference>
<evidence type="ECO:0000313" key="8">
    <source>
        <dbReference type="EMBL" id="PFX12966.1"/>
    </source>
</evidence>
<dbReference type="PANTHER" id="PTHR47221">
    <property type="entry name" value="FIBRINOGEN ALPHA CHAIN"/>
    <property type="match status" value="1"/>
</dbReference>
<dbReference type="InterPro" id="IPR002181">
    <property type="entry name" value="Fibrinogen_a/b/g_C_dom"/>
</dbReference>
<gene>
    <name evidence="8" type="primary">Ryncolin-1</name>
    <name evidence="8" type="ORF">AWC38_SpisGene22993</name>
</gene>
<evidence type="ECO:0000313" key="9">
    <source>
        <dbReference type="Proteomes" id="UP000225706"/>
    </source>
</evidence>
<dbReference type="PANTHER" id="PTHR47221:SF6">
    <property type="entry name" value="FIBRINOGEN ALPHA CHAIN"/>
    <property type="match status" value="1"/>
</dbReference>
<dbReference type="Proteomes" id="UP000225706">
    <property type="component" value="Unassembled WGS sequence"/>
</dbReference>
<proteinExistence type="predicted"/>
<keyword evidence="9" id="KW-1185">Reference proteome</keyword>
<name>A0A2B4R725_STYPI</name>
<evidence type="ECO:0000259" key="7">
    <source>
        <dbReference type="PROSITE" id="PS51406"/>
    </source>
</evidence>